<proteinExistence type="predicted"/>
<feature type="binding site" evidence="1">
    <location>
        <position position="218"/>
    </location>
    <ligand>
        <name>ATP</name>
        <dbReference type="ChEBI" id="CHEBI:30616"/>
    </ligand>
</feature>
<evidence type="ECO:0000313" key="6">
    <source>
        <dbReference type="Proteomes" id="UP000430564"/>
    </source>
</evidence>
<dbReference type="Pfam" id="PF13784">
    <property type="entry name" value="Fic_N"/>
    <property type="match status" value="1"/>
</dbReference>
<dbReference type="GO" id="GO:0005524">
    <property type="term" value="F:ATP binding"/>
    <property type="evidence" value="ECO:0007669"/>
    <property type="project" value="UniProtKB-KW"/>
</dbReference>
<dbReference type="InterPro" id="IPR025758">
    <property type="entry name" value="Fic/DOC_N"/>
</dbReference>
<dbReference type="PANTHER" id="PTHR13504:SF38">
    <property type="entry name" value="FIDO DOMAIN-CONTAINING PROTEIN"/>
    <property type="match status" value="1"/>
</dbReference>
<evidence type="ECO:0000313" key="5">
    <source>
        <dbReference type="EMBL" id="KAB7657237.1"/>
    </source>
</evidence>
<feature type="binding site" evidence="3">
    <location>
        <begin position="260"/>
        <end position="261"/>
    </location>
    <ligand>
        <name>ATP</name>
        <dbReference type="ChEBI" id="CHEBI:30616"/>
    </ligand>
</feature>
<evidence type="ECO:0000256" key="1">
    <source>
        <dbReference type="PIRSR" id="PIRSR038925-1"/>
    </source>
</evidence>
<dbReference type="PROSITE" id="PS51459">
    <property type="entry name" value="FIDO"/>
    <property type="match status" value="1"/>
</dbReference>
<dbReference type="InterPro" id="IPR040198">
    <property type="entry name" value="Fido_containing"/>
</dbReference>
<gene>
    <name evidence="5" type="ORF">GBM95_08265</name>
</gene>
<dbReference type="EMBL" id="WEHX01000059">
    <property type="protein sequence ID" value="KAB7657237.1"/>
    <property type="molecule type" value="Genomic_DNA"/>
</dbReference>
<dbReference type="OrthoDB" id="9813719at2"/>
<organism evidence="5 6">
    <name type="scientific">Sutterella seckii</name>
    <dbReference type="NCBI Taxonomy" id="1944635"/>
    <lineage>
        <taxon>Bacteria</taxon>
        <taxon>Pseudomonadati</taxon>
        <taxon>Pseudomonadota</taxon>
        <taxon>Betaproteobacteria</taxon>
        <taxon>Burkholderiales</taxon>
        <taxon>Sutterellaceae</taxon>
        <taxon>Sutterella</taxon>
    </lineage>
</organism>
<protein>
    <submittedName>
        <fullName evidence="5">Fic family protein</fullName>
    </submittedName>
</protein>
<feature type="active site" evidence="2">
    <location>
        <position position="218"/>
    </location>
</feature>
<name>A0A6I1EJ07_9BURK</name>
<dbReference type="SUPFAM" id="SSF140931">
    <property type="entry name" value="Fic-like"/>
    <property type="match status" value="1"/>
</dbReference>
<keyword evidence="1" id="KW-0067">ATP-binding</keyword>
<dbReference type="PANTHER" id="PTHR13504">
    <property type="entry name" value="FIDO DOMAIN-CONTAINING PROTEIN DDB_G0283145"/>
    <property type="match status" value="1"/>
</dbReference>
<dbReference type="AlphaFoldDB" id="A0A6I1EJ07"/>
<feature type="binding site" evidence="1">
    <location>
        <begin position="223"/>
        <end position="229"/>
    </location>
    <ligand>
        <name>ATP</name>
        <dbReference type="ChEBI" id="CHEBI:30616"/>
    </ligand>
</feature>
<evidence type="ECO:0000256" key="2">
    <source>
        <dbReference type="PIRSR" id="PIRSR640198-1"/>
    </source>
</evidence>
<feature type="domain" description="Fido" evidence="4">
    <location>
        <begin position="131"/>
        <end position="282"/>
    </location>
</feature>
<reference evidence="5 6" key="1">
    <citation type="submission" date="2019-10" db="EMBL/GenBank/DDBJ databases">
        <title>Genome diversity of Sutterella seckii.</title>
        <authorList>
            <person name="Chaplin A.V."/>
            <person name="Sokolova S.R."/>
            <person name="Mosin K.A."/>
            <person name="Ivanova E.L."/>
            <person name="Kochetkova T.O."/>
            <person name="Goltsov A.Y."/>
            <person name="Trofimov D.Y."/>
            <person name="Efimov B.A."/>
        </authorList>
    </citation>
    <scope>NUCLEOTIDE SEQUENCE [LARGE SCALE GENOMIC DNA]</scope>
    <source>
        <strain evidence="5 6">ASD393</strain>
    </source>
</reference>
<accession>A0A6I1EJ07</accession>
<dbReference type="InterPro" id="IPR036597">
    <property type="entry name" value="Fido-like_dom_sf"/>
</dbReference>
<feature type="binding site" evidence="3">
    <location>
        <begin position="222"/>
        <end position="229"/>
    </location>
    <ligand>
        <name>ATP</name>
        <dbReference type="ChEBI" id="CHEBI:30616"/>
    </ligand>
</feature>
<evidence type="ECO:0000256" key="3">
    <source>
        <dbReference type="PIRSR" id="PIRSR640198-2"/>
    </source>
</evidence>
<feature type="binding site" evidence="1">
    <location>
        <position position="84"/>
    </location>
    <ligand>
        <name>ATP</name>
        <dbReference type="ChEBI" id="CHEBI:30616"/>
    </ligand>
</feature>
<dbReference type="Pfam" id="PF02661">
    <property type="entry name" value="Fic"/>
    <property type="match status" value="1"/>
</dbReference>
<evidence type="ECO:0000259" key="4">
    <source>
        <dbReference type="PROSITE" id="PS51459"/>
    </source>
</evidence>
<dbReference type="InterPro" id="IPR003812">
    <property type="entry name" value="Fido"/>
</dbReference>
<comment type="caution">
    <text evidence="5">The sequence shown here is derived from an EMBL/GenBank/DDBJ whole genome shotgun (WGS) entry which is preliminary data.</text>
</comment>
<sequence length="392" mass="43890">MISNNPRSGFIRQNLAGAQSYGSFVPASLPPEPSIEPDEELNGLLLEAKTKLAYLKGAARHIPNMEMFLAMYVRKEALFSSQIEGTQATLDDILDPMVDHTSNRDILDAVDNVQAVLFAVKQLQDVHGLPLSLRLLRESHKVLLGHSRGKDKSPGEFRHSQNWIGPTGCSLREASYVPPNPDDMMEALNALELYLHVPDELDPLIRASLIHYQFETIHPFLDGNGRVGRLLILLFLMDQQVIDAPYVYISYFLKIHRTQYYEHLTSVRENGTYEAWVKLFLRAAGEAAQDAVESIEKLSALAAASRERILSGVRGTSARAKLEAFLSYLEGAPIIEIKRTASDLGWSFPTTSKYVKLFCEAGILKEVSGRSRGRVFAFEDYLAVLRKDMEPL</sequence>
<keyword evidence="1" id="KW-0547">Nucleotide-binding</keyword>
<dbReference type="PIRSF" id="PIRSF038925">
    <property type="entry name" value="AMP-prot_trans"/>
    <property type="match status" value="1"/>
</dbReference>
<dbReference type="Gene3D" id="1.10.3290.10">
    <property type="entry name" value="Fido-like domain"/>
    <property type="match status" value="1"/>
</dbReference>
<dbReference type="Proteomes" id="UP000430564">
    <property type="component" value="Unassembled WGS sequence"/>
</dbReference>
<dbReference type="InterPro" id="IPR026287">
    <property type="entry name" value="SoFic-like"/>
</dbReference>
<feature type="binding site" evidence="1">
    <location>
        <position position="260"/>
    </location>
    <ligand>
        <name>ATP</name>
        <dbReference type="ChEBI" id="CHEBI:30616"/>
    </ligand>
</feature>